<dbReference type="HOGENOM" id="CLU_038557_2_1_9"/>
<dbReference type="KEGG" id="psab:PSAB_23895"/>
<dbReference type="InterPro" id="IPR004919">
    <property type="entry name" value="GmrSD_N"/>
</dbReference>
<accession>X4ZJR3</accession>
<dbReference type="PANTHER" id="PTHR39639">
    <property type="entry name" value="CHROMOSOME 16, WHOLE GENOME SHOTGUN SEQUENCE"/>
    <property type="match status" value="1"/>
</dbReference>
<dbReference type="PATRIC" id="fig|1268072.3.peg.4929"/>
<keyword evidence="3" id="KW-1185">Reference proteome</keyword>
<evidence type="ECO:0000313" key="3">
    <source>
        <dbReference type="Proteomes" id="UP000019772"/>
    </source>
</evidence>
<dbReference type="OrthoDB" id="9770340at2"/>
<dbReference type="EMBL" id="CP004078">
    <property type="protein sequence ID" value="AHV99666.1"/>
    <property type="molecule type" value="Genomic_DNA"/>
</dbReference>
<dbReference type="PANTHER" id="PTHR39639:SF1">
    <property type="entry name" value="DUF262 DOMAIN-CONTAINING PROTEIN"/>
    <property type="match status" value="1"/>
</dbReference>
<name>X4ZJR3_9BACL</name>
<dbReference type="AlphaFoldDB" id="X4ZJR3"/>
<sequence length="372" mass="43427">MDELQLSIEDLSTEEVIETNPYQNKDRKLVTQPYDMSVATVVAQIKNHDIILDPEYQRKYRWSPVKASRFIESLLLNVPIPTVFLAEEEDITYTVIDGQQRLSTIRNFIEGEGTEDELTLQGLQIRADLNDKKYSDLSREDKGKLNKQYIRCIVILNDSDPQIKFDVFERLNSGSTHLTEQEIRNCIYRGNFNTLLKQLSENQNFNSMLKLPEKDQKNMTNVEYVLRFLSYRESLNQYQGSVKEFLNDFMKDNRVISDERSLFFTELFNSTIEVIHHIFGNNGFSRFLPSRDSWHNALNRAVFDAEMVAFSRFHFNISELDNEGIMRNIKELMSDAAFVRTIASSTNSPEKVKLRIRLMEECISEFGVKRSC</sequence>
<dbReference type="RefSeq" id="WP_025337107.1">
    <property type="nucleotide sequence ID" value="NZ_CP004078.1"/>
</dbReference>
<evidence type="ECO:0000313" key="2">
    <source>
        <dbReference type="EMBL" id="AHV99666.1"/>
    </source>
</evidence>
<dbReference type="Pfam" id="PF03235">
    <property type="entry name" value="GmrSD_N"/>
    <property type="match status" value="1"/>
</dbReference>
<organism evidence="2 3">
    <name type="scientific">Paenibacillus sabinae T27</name>
    <dbReference type="NCBI Taxonomy" id="1268072"/>
    <lineage>
        <taxon>Bacteria</taxon>
        <taxon>Bacillati</taxon>
        <taxon>Bacillota</taxon>
        <taxon>Bacilli</taxon>
        <taxon>Bacillales</taxon>
        <taxon>Paenibacillaceae</taxon>
        <taxon>Paenibacillus</taxon>
    </lineage>
</organism>
<dbReference type="eggNOG" id="COG1479">
    <property type="taxonomic scope" value="Bacteria"/>
</dbReference>
<dbReference type="Proteomes" id="UP000019772">
    <property type="component" value="Chromosome"/>
</dbReference>
<proteinExistence type="predicted"/>
<protein>
    <recommendedName>
        <fullName evidence="1">GmrSD restriction endonucleases N-terminal domain-containing protein</fullName>
    </recommendedName>
</protein>
<reference evidence="2 3" key="1">
    <citation type="journal article" date="2014" name="PLoS Genet.">
        <title>Comparative Genomic Analysis of N2-Fixing and Non-N2-Fixing Paenibacillus spp.: Organization, Evolution and Expression of the Nitrogen Fixation Genes.</title>
        <authorList>
            <person name="Xie J.B."/>
            <person name="Du Z."/>
            <person name="Bai L."/>
            <person name="Tian C."/>
            <person name="Zhang Y."/>
            <person name="Xie J.Y."/>
            <person name="Wang T."/>
            <person name="Liu X."/>
            <person name="Chen X."/>
            <person name="Cheng Q."/>
            <person name="Chen S."/>
            <person name="Li J."/>
        </authorList>
    </citation>
    <scope>NUCLEOTIDE SEQUENCE [LARGE SCALE GENOMIC DNA]</scope>
    <source>
        <strain evidence="2 3">T27</strain>
    </source>
</reference>
<feature type="domain" description="GmrSD restriction endonucleases N-terminal" evidence="1">
    <location>
        <begin position="45"/>
        <end position="188"/>
    </location>
</feature>
<evidence type="ECO:0000259" key="1">
    <source>
        <dbReference type="Pfam" id="PF03235"/>
    </source>
</evidence>
<gene>
    <name evidence="2" type="ORF">PSAB_23895</name>
</gene>